<dbReference type="Gene3D" id="3.30.420.10">
    <property type="entry name" value="Ribonuclease H-like superfamily/Ribonuclease H"/>
    <property type="match status" value="1"/>
</dbReference>
<organism evidence="6 7">
    <name type="scientific">Tanacetum coccineum</name>
    <dbReference type="NCBI Taxonomy" id="301880"/>
    <lineage>
        <taxon>Eukaryota</taxon>
        <taxon>Viridiplantae</taxon>
        <taxon>Streptophyta</taxon>
        <taxon>Embryophyta</taxon>
        <taxon>Tracheophyta</taxon>
        <taxon>Spermatophyta</taxon>
        <taxon>Magnoliopsida</taxon>
        <taxon>eudicotyledons</taxon>
        <taxon>Gunneridae</taxon>
        <taxon>Pentapetalae</taxon>
        <taxon>asterids</taxon>
        <taxon>campanulids</taxon>
        <taxon>Asterales</taxon>
        <taxon>Asteraceae</taxon>
        <taxon>Asteroideae</taxon>
        <taxon>Anthemideae</taxon>
        <taxon>Anthemidinae</taxon>
        <taxon>Tanacetum</taxon>
    </lineage>
</organism>
<keyword evidence="2" id="KW-0479">Metal-binding</keyword>
<keyword evidence="3" id="KW-0378">Hydrolase</keyword>
<evidence type="ECO:0000256" key="4">
    <source>
        <dbReference type="SAM" id="MobiDB-lite"/>
    </source>
</evidence>
<feature type="region of interest" description="Disordered" evidence="4">
    <location>
        <begin position="231"/>
        <end position="256"/>
    </location>
</feature>
<reference evidence="6" key="1">
    <citation type="journal article" date="2022" name="Int. J. Mol. Sci.">
        <title>Draft Genome of Tanacetum Coccineum: Genomic Comparison of Closely Related Tanacetum-Family Plants.</title>
        <authorList>
            <person name="Yamashiro T."/>
            <person name="Shiraishi A."/>
            <person name="Nakayama K."/>
            <person name="Satake H."/>
        </authorList>
    </citation>
    <scope>NUCLEOTIDE SEQUENCE</scope>
</reference>
<evidence type="ECO:0000313" key="6">
    <source>
        <dbReference type="EMBL" id="GJS75460.1"/>
    </source>
</evidence>
<proteinExistence type="predicted"/>
<accession>A0ABQ4YEU5</accession>
<feature type="compositionally biased region" description="Basic and acidic residues" evidence="4">
    <location>
        <begin position="457"/>
        <end position="467"/>
    </location>
</feature>
<sequence length="1001" mass="114183">MWRSIKKGPYVRLMIPDLDNTTVQIIKPLSKMIKIHKKQYIADVRVMNYLLQSMPNDIYNLVDACKTTKEMWQQIKRLMYGSDVTNHVRHSRLMDEFDKFAAIEGESLEFVYERLTTLVNIIDRNNVRHNPVSINTKFLNCLQPEWSKYVTMRAIRNHDPLAQIAHSNASSSQSHASSSYSHSPQPYYVTHPSLVVDYEEDYQGELQGDSQEDKLTTAMIWVGLSKSQASQESHCNTTKNDGEMLHSTNLKIDSPDSEETLEDAIESRLKMRNKMIQLDYGKLNPSVEQTYFSIPSTSNVSSKSNDAMLDLQILKMPKESKLLKMFENIDLAILELWNRIDVTLLEYKQRRWMSDSQNSLREFYKTDVIPIQSNKGQHQREVNDLIESISQKTYHYADVRFKSPDLLMVIFELKDKHKTNEKRKGVNTKFDKSVTSEKLLSITPFPNHIVAQAKKVSNQEDKTDRSKPVTSHSTPKNEKNQKKNANVIARGMYKIPTQESHMQVSKSNMNVSNSTRVGSSNSVRRPKSKDTRSKNRVLKNTKDKSSSTHVRKVSSSVRINSNKRETMNSTVCQSNASVLNTKTANAVNDGLNIVCISCGKDVFILSQEKYVARYALSIDSRVKRALFTTPVASKSKNLGATSIVMKSRFSVAKTPTATNKVIQIVLWIVDSGCLKHMTSNLQLLRYFVEKFMGTVRFGNDHFATITGYGDYVQGNLMICHVYYGDDLLIGSRESNLYTISNSELAASSSIQQILKAQILKIRTDNGTEFKNEKLRSFYANLGIVHNTSIARTPQQNGVVKRRNRPGLNCSNFQDSSEEINEILSQQDLDNLFGPLYEEYYAPRTFEVSNNSAAKTLDDEDTLSPSLITVEDSDAPNTIMHSFESPDVEAAESSLNIQDPLNMHEFHQQHYFTDRWTKIHLIDQVKGYPGKFVRFAKLMKDNFEMSMMGEMKFFLGLQVHQSPRGIFINQSQYTLELLRKHGMDKCDTVMTPMATAKIDADL</sequence>
<dbReference type="InterPro" id="IPR039537">
    <property type="entry name" value="Retrotran_Ty1/copia-like"/>
</dbReference>
<dbReference type="InterPro" id="IPR013103">
    <property type="entry name" value="RVT_2"/>
</dbReference>
<reference evidence="6" key="2">
    <citation type="submission" date="2022-01" db="EMBL/GenBank/DDBJ databases">
        <authorList>
            <person name="Yamashiro T."/>
            <person name="Shiraishi A."/>
            <person name="Satake H."/>
            <person name="Nakayama K."/>
        </authorList>
    </citation>
    <scope>NUCLEOTIDE SEQUENCE</scope>
</reference>
<dbReference type="InterPro" id="IPR001584">
    <property type="entry name" value="Integrase_cat-core"/>
</dbReference>
<feature type="domain" description="Integrase catalytic" evidence="5">
    <location>
        <begin position="761"/>
        <end position="804"/>
    </location>
</feature>
<gene>
    <name evidence="6" type="ORF">Tco_0725341</name>
</gene>
<dbReference type="InterPro" id="IPR054722">
    <property type="entry name" value="PolX-like_BBD"/>
</dbReference>
<dbReference type="InterPro" id="IPR036397">
    <property type="entry name" value="RNaseH_sf"/>
</dbReference>
<evidence type="ECO:0000313" key="7">
    <source>
        <dbReference type="Proteomes" id="UP001151760"/>
    </source>
</evidence>
<dbReference type="Proteomes" id="UP001151760">
    <property type="component" value="Unassembled WGS sequence"/>
</dbReference>
<dbReference type="InterPro" id="IPR012337">
    <property type="entry name" value="RNaseH-like_sf"/>
</dbReference>
<dbReference type="PANTHER" id="PTHR42648:SF31">
    <property type="entry name" value="RNA-DIRECTED DNA POLYMERASE"/>
    <property type="match status" value="1"/>
</dbReference>
<dbReference type="Pfam" id="PF22936">
    <property type="entry name" value="Pol_BBD"/>
    <property type="match status" value="1"/>
</dbReference>
<evidence type="ECO:0000256" key="2">
    <source>
        <dbReference type="ARBA" id="ARBA00022723"/>
    </source>
</evidence>
<keyword evidence="7" id="KW-1185">Reference proteome</keyword>
<keyword evidence="1" id="KW-0645">Protease</keyword>
<dbReference type="EMBL" id="BQNB010010305">
    <property type="protein sequence ID" value="GJS75460.1"/>
    <property type="molecule type" value="Genomic_DNA"/>
</dbReference>
<dbReference type="Pfam" id="PF07727">
    <property type="entry name" value="RVT_2"/>
    <property type="match status" value="1"/>
</dbReference>
<feature type="region of interest" description="Disordered" evidence="4">
    <location>
        <begin position="165"/>
        <end position="184"/>
    </location>
</feature>
<feature type="compositionally biased region" description="Polar residues" evidence="4">
    <location>
        <begin position="497"/>
        <end position="523"/>
    </location>
</feature>
<evidence type="ECO:0000256" key="1">
    <source>
        <dbReference type="ARBA" id="ARBA00022670"/>
    </source>
</evidence>
<comment type="caution">
    <text evidence="6">The sequence shown here is derived from an EMBL/GenBank/DDBJ whole genome shotgun (WGS) entry which is preliminary data.</text>
</comment>
<dbReference type="PROSITE" id="PS50994">
    <property type="entry name" value="INTEGRASE"/>
    <property type="match status" value="1"/>
</dbReference>
<evidence type="ECO:0000256" key="3">
    <source>
        <dbReference type="ARBA" id="ARBA00022801"/>
    </source>
</evidence>
<protein>
    <submittedName>
        <fullName evidence="6">Retrovirus-related pol polyprotein from transposon TNT 1-94</fullName>
    </submittedName>
</protein>
<dbReference type="SUPFAM" id="SSF53098">
    <property type="entry name" value="Ribonuclease H-like"/>
    <property type="match status" value="1"/>
</dbReference>
<name>A0ABQ4YEU5_9ASTR</name>
<evidence type="ECO:0000259" key="5">
    <source>
        <dbReference type="PROSITE" id="PS50994"/>
    </source>
</evidence>
<dbReference type="PANTHER" id="PTHR42648">
    <property type="entry name" value="TRANSPOSASE, PUTATIVE-RELATED"/>
    <property type="match status" value="1"/>
</dbReference>
<feature type="region of interest" description="Disordered" evidence="4">
    <location>
        <begin position="453"/>
        <end position="556"/>
    </location>
</feature>